<keyword evidence="2" id="KW-1185">Reference proteome</keyword>
<sequence>MDPQEFIDQFYLVLLNKGWKLHEIDEMDMIYYLKLLKRKISTEQTYIDEIL</sequence>
<protein>
    <submittedName>
        <fullName evidence="1">Uncharacterized protein</fullName>
    </submittedName>
</protein>
<name>A0A7G9W3R6_ALKCA</name>
<dbReference type="EMBL" id="CP058559">
    <property type="protein sequence ID" value="QNO13328.1"/>
    <property type="molecule type" value="Genomic_DNA"/>
</dbReference>
<proteinExistence type="predicted"/>
<reference evidence="1 2" key="1">
    <citation type="submission" date="2020-07" db="EMBL/GenBank/DDBJ databases">
        <title>Alkalicella. sp. LB2 genome.</title>
        <authorList>
            <person name="Postec A."/>
            <person name="Quemeneur M."/>
        </authorList>
    </citation>
    <scope>NUCLEOTIDE SEQUENCE [LARGE SCALE GENOMIC DNA]</scope>
    <source>
        <strain evidence="1 2">LB2</strain>
    </source>
</reference>
<dbReference type="RefSeq" id="WP_213167002.1">
    <property type="nucleotide sequence ID" value="NZ_CP058559.1"/>
</dbReference>
<evidence type="ECO:0000313" key="1">
    <source>
        <dbReference type="EMBL" id="QNO13328.1"/>
    </source>
</evidence>
<dbReference type="Proteomes" id="UP000516160">
    <property type="component" value="Chromosome"/>
</dbReference>
<gene>
    <name evidence="1" type="ORF">HYG86_00315</name>
</gene>
<dbReference type="AlphaFoldDB" id="A0A7G9W3R6"/>
<dbReference type="KEGG" id="acae:HYG86_00315"/>
<evidence type="ECO:0000313" key="2">
    <source>
        <dbReference type="Proteomes" id="UP000516160"/>
    </source>
</evidence>
<organism evidence="1 2">
    <name type="scientific">Alkalicella caledoniensis</name>
    <dbReference type="NCBI Taxonomy" id="2731377"/>
    <lineage>
        <taxon>Bacteria</taxon>
        <taxon>Bacillati</taxon>
        <taxon>Bacillota</taxon>
        <taxon>Clostridia</taxon>
        <taxon>Eubacteriales</taxon>
        <taxon>Proteinivoracaceae</taxon>
        <taxon>Alkalicella</taxon>
    </lineage>
</organism>
<accession>A0A7G9W3R6</accession>